<protein>
    <submittedName>
        <fullName evidence="2">Uncharacterized protein</fullName>
    </submittedName>
</protein>
<dbReference type="HOGENOM" id="CLU_1234620_0_0_5"/>
<accession>A0A0H3FYD4</accession>
<name>A0A0H3FYD4_ZYMMA</name>
<feature type="compositionally biased region" description="Polar residues" evidence="1">
    <location>
        <begin position="73"/>
        <end position="82"/>
    </location>
</feature>
<feature type="region of interest" description="Disordered" evidence="1">
    <location>
        <begin position="33"/>
        <end position="87"/>
    </location>
</feature>
<dbReference type="RefSeq" id="WP_014500790.1">
    <property type="nucleotide sequence ID" value="NC_017262.1"/>
</dbReference>
<evidence type="ECO:0000313" key="2">
    <source>
        <dbReference type="EMBL" id="AEH62767.1"/>
    </source>
</evidence>
<dbReference type="OrthoDB" id="9959574at2"/>
<evidence type="ECO:0000313" key="3">
    <source>
        <dbReference type="Proteomes" id="UP000001494"/>
    </source>
</evidence>
<dbReference type="AlphaFoldDB" id="A0A0H3FYD4"/>
<proteinExistence type="predicted"/>
<organism evidence="2 3">
    <name type="scientific">Zymomonas mobilis subsp. mobilis (strain ATCC 10988 / DSM 424 / LMG 404 / NCIMB 8938 / NRRL B-806 / ZM1)</name>
    <dbReference type="NCBI Taxonomy" id="555217"/>
    <lineage>
        <taxon>Bacteria</taxon>
        <taxon>Pseudomonadati</taxon>
        <taxon>Pseudomonadota</taxon>
        <taxon>Alphaproteobacteria</taxon>
        <taxon>Sphingomonadales</taxon>
        <taxon>Zymomonadaceae</taxon>
        <taxon>Zymomonas</taxon>
    </lineage>
</organism>
<dbReference type="EMBL" id="CP002850">
    <property type="protein sequence ID" value="AEH62767.1"/>
    <property type="molecule type" value="Genomic_DNA"/>
</dbReference>
<gene>
    <name evidence="2" type="ordered locus">Zmob_0932</name>
</gene>
<evidence type="ECO:0000256" key="1">
    <source>
        <dbReference type="SAM" id="MobiDB-lite"/>
    </source>
</evidence>
<dbReference type="Proteomes" id="UP000001494">
    <property type="component" value="Chromosome"/>
</dbReference>
<dbReference type="KEGG" id="zmm:Zmob_0932"/>
<sequence length="224" mass="24512">MAISFGNKINQNDVLNQDGSALKKAINSFSDSPVFASEPIEQKPINDMEPSITSPSPINGYGSGGEETPMPETASTTPQAEQHPSPHFFSAGGIGKRIAGVIGDALLLANGRYPLYLPAVMEHNRRIDQQNAQQQQRDFSNNLATSKLNQQQANMADKAAKPQYHFGADGRVLSLNPMTGEATQIRDPDMPLPSEHERMISHIVNLPANDPERKAIERLLFKNK</sequence>
<reference evidence="2 3" key="1">
    <citation type="journal article" date="2011" name="J. Bacteriol.">
        <title>Genome sequence of the ethanol-producing Zymomonas mobilis subsp. mobilis lectotype strain ATCC 10988.</title>
        <authorList>
            <person name="Pappas K.M."/>
            <person name="Kouvelis V.N."/>
            <person name="Saunders E."/>
            <person name="Brettin T.S."/>
            <person name="Bruce D."/>
            <person name="Detter C."/>
            <person name="Balakireva M."/>
            <person name="Han C.S."/>
            <person name="Savvakis G."/>
            <person name="Kyrpides N.C."/>
            <person name="Typas M.A."/>
        </authorList>
    </citation>
    <scope>NUCLEOTIDE SEQUENCE [LARGE SCALE GENOMIC DNA]</scope>
    <source>
        <strain evidence="3">ATCC 10988 / DSM 424 / CCUG 17860 / LMG 404 / NCIMB 8938 / NRRL B-806 / ZM1</strain>
    </source>
</reference>